<feature type="transmembrane region" description="Helical" evidence="1">
    <location>
        <begin position="199"/>
        <end position="219"/>
    </location>
</feature>
<organism evidence="3 4">
    <name type="scientific">Hoeflea poritis</name>
    <dbReference type="NCBI Taxonomy" id="2993659"/>
    <lineage>
        <taxon>Bacteria</taxon>
        <taxon>Pseudomonadati</taxon>
        <taxon>Pseudomonadota</taxon>
        <taxon>Alphaproteobacteria</taxon>
        <taxon>Hyphomicrobiales</taxon>
        <taxon>Rhizobiaceae</taxon>
        <taxon>Hoeflea</taxon>
    </lineage>
</organism>
<accession>A0ABT4VID2</accession>
<gene>
    <name evidence="3" type="ORF">OOZ53_03785</name>
</gene>
<feature type="transmembrane region" description="Helical" evidence="1">
    <location>
        <begin position="459"/>
        <end position="480"/>
    </location>
</feature>
<feature type="domain" description="DUF112" evidence="2">
    <location>
        <begin position="15"/>
        <end position="435"/>
    </location>
</feature>
<evidence type="ECO:0000313" key="3">
    <source>
        <dbReference type="EMBL" id="MDA4844453.1"/>
    </source>
</evidence>
<feature type="transmembrane region" description="Helical" evidence="1">
    <location>
        <begin position="315"/>
        <end position="339"/>
    </location>
</feature>
<feature type="transmembrane region" description="Helical" evidence="1">
    <location>
        <begin position="351"/>
        <end position="374"/>
    </location>
</feature>
<dbReference type="PANTHER" id="PTHR35342">
    <property type="entry name" value="TRICARBOXYLIC TRANSPORT PROTEIN"/>
    <property type="match status" value="1"/>
</dbReference>
<keyword evidence="1" id="KW-0472">Membrane</keyword>
<proteinExistence type="predicted"/>
<dbReference type="EMBL" id="JAPJZH010000002">
    <property type="protein sequence ID" value="MDA4844453.1"/>
    <property type="molecule type" value="Genomic_DNA"/>
</dbReference>
<dbReference type="PANTHER" id="PTHR35342:SF5">
    <property type="entry name" value="TRICARBOXYLIC TRANSPORT PROTEIN"/>
    <property type="match status" value="1"/>
</dbReference>
<keyword evidence="1" id="KW-0812">Transmembrane</keyword>
<feature type="transmembrane region" description="Helical" evidence="1">
    <location>
        <begin position="252"/>
        <end position="274"/>
    </location>
</feature>
<feature type="transmembrane region" description="Helical" evidence="1">
    <location>
        <begin position="167"/>
        <end position="187"/>
    </location>
</feature>
<dbReference type="Pfam" id="PF01970">
    <property type="entry name" value="TctA"/>
    <property type="match status" value="1"/>
</dbReference>
<protein>
    <submittedName>
        <fullName evidence="3">Tripartite tricarboxylate transporter permease</fullName>
    </submittedName>
</protein>
<sequence>MMLESILQALTPYILLVTLAGVSLGIVWGAMPGLSTTMAMALLIGLSASMDQATAISFMLGVYTGSVFGGAISAVLINIPGTPDAVPTMIEGHQLARRGEGGKALGMAIGASFIGNWVGILLLIGFIPLILAFALHFRSWEMFLLAVIGITVSGSMSAGSLPLKGWIAGWLGLLVAFVGIDPIHGVPRFTFGTLELMDGINYVAVLIGLFGLAEVLRVLPQRQHYSIPSEVGRVMPSLGMLLRYFRTAVRSGIIGTLIGAIPGAGANVASFLSYDIGRRRAKPEERKKWGKGSYEAIVSSEVANNANIGGSMLPMLALGIPGNAAAAALLAALTLKNIVVGPTIEIDHPGLIYFIYSALIVANILMYGAAIALIKPCVKLFSLPRGLLLPLIIPICVIGAYAVRLSMFDVWIMFGAGIAGYILHAFRFPTAPVVLGVILGPLADENLRRAMLLFEDKSFGFVLSQYFGTFLLIALCVIFAEGLIRARRNRNPVGGVGD</sequence>
<keyword evidence="1" id="KW-1133">Transmembrane helix</keyword>
<evidence type="ECO:0000256" key="1">
    <source>
        <dbReference type="SAM" id="Phobius"/>
    </source>
</evidence>
<feature type="transmembrane region" description="Helical" evidence="1">
    <location>
        <begin position="142"/>
        <end position="161"/>
    </location>
</feature>
<reference evidence="3" key="1">
    <citation type="submission" date="2022-11" db="EMBL/GenBank/DDBJ databases">
        <title>Hoeflea poritis sp. nov., isolated from scleractinian coral Porites lutea.</title>
        <authorList>
            <person name="Zhang G."/>
            <person name="Wei Q."/>
            <person name="Cai L."/>
        </authorList>
    </citation>
    <scope>NUCLEOTIDE SEQUENCE</scope>
    <source>
        <strain evidence="3">E7-10</strain>
    </source>
</reference>
<feature type="transmembrane region" description="Helical" evidence="1">
    <location>
        <begin position="410"/>
        <end position="439"/>
    </location>
</feature>
<evidence type="ECO:0000259" key="2">
    <source>
        <dbReference type="Pfam" id="PF01970"/>
    </source>
</evidence>
<feature type="transmembrane region" description="Helical" evidence="1">
    <location>
        <begin position="386"/>
        <end position="403"/>
    </location>
</feature>
<name>A0ABT4VID2_9HYPH</name>
<feature type="transmembrane region" description="Helical" evidence="1">
    <location>
        <begin position="114"/>
        <end position="135"/>
    </location>
</feature>
<dbReference type="InterPro" id="IPR002823">
    <property type="entry name" value="DUF112_TM"/>
</dbReference>
<dbReference type="RefSeq" id="WP_271087983.1">
    <property type="nucleotide sequence ID" value="NZ_JAPJZH010000002.1"/>
</dbReference>
<evidence type="ECO:0000313" key="4">
    <source>
        <dbReference type="Proteomes" id="UP001148313"/>
    </source>
</evidence>
<feature type="transmembrane region" description="Helical" evidence="1">
    <location>
        <begin position="12"/>
        <end position="44"/>
    </location>
</feature>
<comment type="caution">
    <text evidence="3">The sequence shown here is derived from an EMBL/GenBank/DDBJ whole genome shotgun (WGS) entry which is preliminary data.</text>
</comment>
<dbReference type="Proteomes" id="UP001148313">
    <property type="component" value="Unassembled WGS sequence"/>
</dbReference>
<keyword evidence="4" id="KW-1185">Reference proteome</keyword>
<feature type="transmembrane region" description="Helical" evidence="1">
    <location>
        <begin position="56"/>
        <end position="79"/>
    </location>
</feature>